<dbReference type="Gramene" id="AET7Gv21203800.4">
    <property type="protein sequence ID" value="AET7Gv21203800.4"/>
    <property type="gene ID" value="AET7Gv21203800"/>
</dbReference>
<reference evidence="3" key="2">
    <citation type="journal article" date="2017" name="Nat. Plants">
        <title>The Aegilops tauschii genome reveals multiple impacts of transposons.</title>
        <authorList>
            <person name="Zhao G."/>
            <person name="Zou C."/>
            <person name="Li K."/>
            <person name="Wang K."/>
            <person name="Li T."/>
            <person name="Gao L."/>
            <person name="Zhang X."/>
            <person name="Wang H."/>
            <person name="Yang Z."/>
            <person name="Liu X."/>
            <person name="Jiang W."/>
            <person name="Mao L."/>
            <person name="Kong X."/>
            <person name="Jiao Y."/>
            <person name="Jia J."/>
        </authorList>
    </citation>
    <scope>NUCLEOTIDE SEQUENCE [LARGE SCALE GENOMIC DNA]</scope>
    <source>
        <strain evidence="3">cv. AL8/78</strain>
    </source>
</reference>
<reference evidence="2" key="5">
    <citation type="journal article" date="2021" name="G3 (Bethesda)">
        <title>Aegilops tauschii genome assembly Aet v5.0 features greater sequence contiguity and improved annotation.</title>
        <authorList>
            <person name="Wang L."/>
            <person name="Zhu T."/>
            <person name="Rodriguez J.C."/>
            <person name="Deal K.R."/>
            <person name="Dubcovsky J."/>
            <person name="McGuire P.E."/>
            <person name="Lux T."/>
            <person name="Spannagl M."/>
            <person name="Mayer K.F.X."/>
            <person name="Baldrich P."/>
            <person name="Meyers B.C."/>
            <person name="Huo N."/>
            <person name="Gu Y.Q."/>
            <person name="Zhou H."/>
            <person name="Devos K.M."/>
            <person name="Bennetzen J.L."/>
            <person name="Unver T."/>
            <person name="Budak H."/>
            <person name="Gulick P.J."/>
            <person name="Galiba G."/>
            <person name="Kalapos B."/>
            <person name="Nelson D.R."/>
            <person name="Li P."/>
            <person name="You F.M."/>
            <person name="Luo M.C."/>
            <person name="Dvorak J."/>
        </authorList>
    </citation>
    <scope>NUCLEOTIDE SEQUENCE [LARGE SCALE GENOMIC DNA]</scope>
    <source>
        <strain evidence="2">cv. AL8/78</strain>
    </source>
</reference>
<protein>
    <submittedName>
        <fullName evidence="2">Uncharacterized protein</fullName>
    </submittedName>
</protein>
<dbReference type="AlphaFoldDB" id="A0A453T2S9"/>
<dbReference type="Proteomes" id="UP000015105">
    <property type="component" value="Chromosome 7D"/>
</dbReference>
<evidence type="ECO:0000313" key="3">
    <source>
        <dbReference type="Proteomes" id="UP000015105"/>
    </source>
</evidence>
<name>A0A453T2S9_AEGTS</name>
<organism evidence="2 3">
    <name type="scientific">Aegilops tauschii subsp. strangulata</name>
    <name type="common">Goatgrass</name>
    <dbReference type="NCBI Taxonomy" id="200361"/>
    <lineage>
        <taxon>Eukaryota</taxon>
        <taxon>Viridiplantae</taxon>
        <taxon>Streptophyta</taxon>
        <taxon>Embryophyta</taxon>
        <taxon>Tracheophyta</taxon>
        <taxon>Spermatophyta</taxon>
        <taxon>Magnoliopsida</taxon>
        <taxon>Liliopsida</taxon>
        <taxon>Poales</taxon>
        <taxon>Poaceae</taxon>
        <taxon>BOP clade</taxon>
        <taxon>Pooideae</taxon>
        <taxon>Triticodae</taxon>
        <taxon>Triticeae</taxon>
        <taxon>Triticinae</taxon>
        <taxon>Aegilops</taxon>
    </lineage>
</organism>
<evidence type="ECO:0000256" key="1">
    <source>
        <dbReference type="SAM" id="MobiDB-lite"/>
    </source>
</evidence>
<reference evidence="2" key="4">
    <citation type="submission" date="2019-03" db="UniProtKB">
        <authorList>
            <consortium name="EnsemblPlants"/>
        </authorList>
    </citation>
    <scope>IDENTIFICATION</scope>
</reference>
<evidence type="ECO:0000313" key="2">
    <source>
        <dbReference type="EnsemblPlants" id="AET7Gv21203800.4"/>
    </source>
</evidence>
<reference evidence="2" key="3">
    <citation type="journal article" date="2017" name="Nature">
        <title>Genome sequence of the progenitor of the wheat D genome Aegilops tauschii.</title>
        <authorList>
            <person name="Luo M.C."/>
            <person name="Gu Y.Q."/>
            <person name="Puiu D."/>
            <person name="Wang H."/>
            <person name="Twardziok S.O."/>
            <person name="Deal K.R."/>
            <person name="Huo N."/>
            <person name="Zhu T."/>
            <person name="Wang L."/>
            <person name="Wang Y."/>
            <person name="McGuire P.E."/>
            <person name="Liu S."/>
            <person name="Long H."/>
            <person name="Ramasamy R.K."/>
            <person name="Rodriguez J.C."/>
            <person name="Van S.L."/>
            <person name="Yuan L."/>
            <person name="Wang Z."/>
            <person name="Xia Z."/>
            <person name="Xiao L."/>
            <person name="Anderson O.D."/>
            <person name="Ouyang S."/>
            <person name="Liang Y."/>
            <person name="Zimin A.V."/>
            <person name="Pertea G."/>
            <person name="Qi P."/>
            <person name="Bennetzen J.L."/>
            <person name="Dai X."/>
            <person name="Dawson M.W."/>
            <person name="Muller H.G."/>
            <person name="Kugler K."/>
            <person name="Rivarola-Duarte L."/>
            <person name="Spannagl M."/>
            <person name="Mayer K.F.X."/>
            <person name="Lu F.H."/>
            <person name="Bevan M.W."/>
            <person name="Leroy P."/>
            <person name="Li P."/>
            <person name="You F.M."/>
            <person name="Sun Q."/>
            <person name="Liu Z."/>
            <person name="Lyons E."/>
            <person name="Wicker T."/>
            <person name="Salzberg S.L."/>
            <person name="Devos K.M."/>
            <person name="Dvorak J."/>
        </authorList>
    </citation>
    <scope>NUCLEOTIDE SEQUENCE [LARGE SCALE GENOMIC DNA]</scope>
    <source>
        <strain evidence="2">cv. AL8/78</strain>
    </source>
</reference>
<dbReference type="EnsemblPlants" id="AET7Gv21203800.4">
    <property type="protein sequence ID" value="AET7Gv21203800.4"/>
    <property type="gene ID" value="AET7Gv21203800"/>
</dbReference>
<keyword evidence="3" id="KW-1185">Reference proteome</keyword>
<reference evidence="3" key="1">
    <citation type="journal article" date="2014" name="Science">
        <title>Ancient hybridizations among the ancestral genomes of bread wheat.</title>
        <authorList>
            <consortium name="International Wheat Genome Sequencing Consortium,"/>
            <person name="Marcussen T."/>
            <person name="Sandve S.R."/>
            <person name="Heier L."/>
            <person name="Spannagl M."/>
            <person name="Pfeifer M."/>
            <person name="Jakobsen K.S."/>
            <person name="Wulff B.B."/>
            <person name="Steuernagel B."/>
            <person name="Mayer K.F."/>
            <person name="Olsen O.A."/>
        </authorList>
    </citation>
    <scope>NUCLEOTIDE SEQUENCE [LARGE SCALE GENOMIC DNA]</scope>
    <source>
        <strain evidence="3">cv. AL8/78</strain>
    </source>
</reference>
<feature type="region of interest" description="Disordered" evidence="1">
    <location>
        <begin position="71"/>
        <end position="93"/>
    </location>
</feature>
<sequence length="93" mass="10295">FLPVSLPLCWPTPPAAPTAVPQVAAGVRTSPRPRLRSCTLSPRRRPLRRRCHSHSHSKRAIPLLAVHGWLPNAPPRSLQPRRPRMPNHGGTST</sequence>
<proteinExistence type="predicted"/>
<accession>A0A453T2S9</accession>